<evidence type="ECO:0000259" key="2">
    <source>
        <dbReference type="SMART" id="SM01204"/>
    </source>
</evidence>
<dbReference type="AlphaFoldDB" id="A0AB36G283"/>
<dbReference type="PANTHER" id="PTHR40252">
    <property type="entry name" value="BLR0328 PROTEIN"/>
    <property type="match status" value="1"/>
</dbReference>
<gene>
    <name evidence="3" type="ORF">BFV95_1641</name>
</gene>
<proteinExistence type="predicted"/>
<evidence type="ECO:0000259" key="1">
    <source>
        <dbReference type="SMART" id="SM00897"/>
    </source>
</evidence>
<organism evidence="3 4">
    <name type="scientific">Alteromonas macleodii</name>
    <name type="common">Pseudoalteromonas macleodii</name>
    <dbReference type="NCBI Taxonomy" id="28108"/>
    <lineage>
        <taxon>Bacteria</taxon>
        <taxon>Pseudomonadati</taxon>
        <taxon>Pseudomonadota</taxon>
        <taxon>Gammaproteobacteria</taxon>
        <taxon>Alteromonadales</taxon>
        <taxon>Alteromonadaceae</taxon>
        <taxon>Alteromonas/Salinimonas group</taxon>
        <taxon>Alteromonas</taxon>
    </lineage>
</organism>
<reference evidence="3 4" key="1">
    <citation type="submission" date="2016-09" db="EMBL/GenBank/DDBJ databases">
        <title>Draft Genome Sequence of four Alteromonas macleodii strains isolated from copper coupons and grown long-term at elevated copper levels.</title>
        <authorList>
            <person name="Cusick K."/>
            <person name="Dale J."/>
            <person name="Little B."/>
            <person name="Biffinger J."/>
        </authorList>
    </citation>
    <scope>NUCLEOTIDE SEQUENCE [LARGE SCALE GENOMIC DNA]</scope>
    <source>
        <strain evidence="3 4">KCP01</strain>
    </source>
</reference>
<dbReference type="SMART" id="SM00897">
    <property type="entry name" value="FIST"/>
    <property type="match status" value="1"/>
</dbReference>
<dbReference type="Proteomes" id="UP000095392">
    <property type="component" value="Unassembled WGS sequence"/>
</dbReference>
<comment type="caution">
    <text evidence="3">The sequence shown here is derived from an EMBL/GenBank/DDBJ whole genome shotgun (WGS) entry which is preliminary data.</text>
</comment>
<feature type="domain" description="FIST" evidence="1">
    <location>
        <begin position="13"/>
        <end position="209"/>
    </location>
</feature>
<sequence length="376" mass="39796">MASEIDRLFSENTPSLVIGYGNADLPFNELQHGLSAFTAPYFISSSCLGALLCDGSTVDAGCQLALFCVNDDGGAYGVGSADASCYSAFEAGAIALQNALNNAGRPYESPALIWCALPPGEEERILEGFASIVGTQVPIFGGSMADNTVSGDWTTVTKDACGPHTVVVAVMYPSTPLGVSYSSGYKPTDTLFKATKAKGRQLQQLNNSGASTVYNKATNNLIAQQLYGGQILGLTSSAPLGRPVELDNGAVNYLLCHPDSVDESGALHVFSEVEEGEELVLMEGSISSLTSRAERVINNAVMLLPENRKPVGVLMIYCAGCRLMVGDEINFMLNSLQEKFPALPICGPFTFGEQGRFLDGKNRHGNLMISAVVFSQ</sequence>
<dbReference type="Pfam" id="PF08495">
    <property type="entry name" value="FIST"/>
    <property type="match status" value="1"/>
</dbReference>
<evidence type="ECO:0000313" key="3">
    <source>
        <dbReference type="EMBL" id="OES34116.1"/>
    </source>
</evidence>
<dbReference type="SMART" id="SM01204">
    <property type="entry name" value="FIST_C"/>
    <property type="match status" value="1"/>
</dbReference>
<accession>A0AB36G283</accession>
<dbReference type="InterPro" id="IPR019494">
    <property type="entry name" value="FIST_C"/>
</dbReference>
<dbReference type="PANTHER" id="PTHR40252:SF2">
    <property type="entry name" value="BLR0328 PROTEIN"/>
    <property type="match status" value="1"/>
</dbReference>
<protein>
    <submittedName>
        <fullName evidence="3">FIST N domain protein</fullName>
    </submittedName>
</protein>
<dbReference type="EMBL" id="MIPY01000008">
    <property type="protein sequence ID" value="OES34116.1"/>
    <property type="molecule type" value="Genomic_DNA"/>
</dbReference>
<evidence type="ECO:0000313" key="4">
    <source>
        <dbReference type="Proteomes" id="UP000095392"/>
    </source>
</evidence>
<feature type="domain" description="FIST C-domain" evidence="2">
    <location>
        <begin position="210"/>
        <end position="357"/>
    </location>
</feature>
<keyword evidence="4" id="KW-1185">Reference proteome</keyword>
<name>A0AB36G283_ALTMA</name>
<dbReference type="InterPro" id="IPR013702">
    <property type="entry name" value="FIST_domain_N"/>
</dbReference>
<dbReference type="Pfam" id="PF10442">
    <property type="entry name" value="FIST_C"/>
    <property type="match status" value="1"/>
</dbReference>